<feature type="region of interest" description="Disordered" evidence="1">
    <location>
        <begin position="39"/>
        <end position="137"/>
    </location>
</feature>
<evidence type="ECO:0000256" key="1">
    <source>
        <dbReference type="SAM" id="MobiDB-lite"/>
    </source>
</evidence>
<dbReference type="EMBL" id="NIGF01000001">
    <property type="protein sequence ID" value="PQV65469.1"/>
    <property type="molecule type" value="Genomic_DNA"/>
</dbReference>
<evidence type="ECO:0000313" key="3">
    <source>
        <dbReference type="Proteomes" id="UP000237684"/>
    </source>
</evidence>
<accession>A0A2S8SXJ2</accession>
<sequence length="137" mass="13637">MNPLNILFGQLANSVQQHSSPDTPGPAYDSNPILGALSGIFGQHAQQTGQQFDGYNPNAQYENNGPNIGGMLGGLLGGGGGLGGMLGGLGGGQQNSGGGVQSSDADPYGDPENQGGASYGNVQSSDADPYGDPENGR</sequence>
<name>A0A2S8SXJ2_9BACT</name>
<feature type="compositionally biased region" description="Gly residues" evidence="1">
    <location>
        <begin position="67"/>
        <end position="100"/>
    </location>
</feature>
<dbReference type="AlphaFoldDB" id="A0A2S8SXJ2"/>
<comment type="caution">
    <text evidence="2">The sequence shown here is derived from an EMBL/GenBank/DDBJ whole genome shotgun (WGS) entry which is preliminary data.</text>
</comment>
<protein>
    <submittedName>
        <fullName evidence="2">Uncharacterized protein</fullName>
    </submittedName>
</protein>
<dbReference type="InParanoid" id="A0A2S8SXJ2"/>
<gene>
    <name evidence="2" type="ORF">B1R32_101211</name>
</gene>
<reference evidence="2 3" key="1">
    <citation type="journal article" date="2018" name="Syst. Appl. Microbiol.">
        <title>Abditibacterium utsteinense sp. nov., the first cultivated member of candidate phylum FBP, isolated from ice-free Antarctic soil samples.</title>
        <authorList>
            <person name="Tahon G."/>
            <person name="Tytgat B."/>
            <person name="Lebbe L."/>
            <person name="Carlier A."/>
            <person name="Willems A."/>
        </authorList>
    </citation>
    <scope>NUCLEOTIDE SEQUENCE [LARGE SCALE GENOMIC DNA]</scope>
    <source>
        <strain evidence="2 3">LMG 29911</strain>
    </source>
</reference>
<feature type="compositionally biased region" description="Polar residues" evidence="1">
    <location>
        <begin position="44"/>
        <end position="66"/>
    </location>
</feature>
<dbReference type="RefSeq" id="WP_193510742.1">
    <property type="nucleotide sequence ID" value="NZ_NIGF01000001.1"/>
</dbReference>
<dbReference type="Proteomes" id="UP000237684">
    <property type="component" value="Unassembled WGS sequence"/>
</dbReference>
<keyword evidence="3" id="KW-1185">Reference proteome</keyword>
<organism evidence="2 3">
    <name type="scientific">Abditibacterium utsteinense</name>
    <dbReference type="NCBI Taxonomy" id="1960156"/>
    <lineage>
        <taxon>Bacteria</taxon>
        <taxon>Pseudomonadati</taxon>
        <taxon>Abditibacteriota</taxon>
        <taxon>Abditibacteriia</taxon>
        <taxon>Abditibacteriales</taxon>
        <taxon>Abditibacteriaceae</taxon>
        <taxon>Abditibacterium</taxon>
    </lineage>
</organism>
<evidence type="ECO:0000313" key="2">
    <source>
        <dbReference type="EMBL" id="PQV65469.1"/>
    </source>
</evidence>
<proteinExistence type="predicted"/>